<protein>
    <recommendedName>
        <fullName evidence="2">Peptidoglycan binding-like domain-containing protein</fullName>
    </recommendedName>
</protein>
<keyword evidence="1" id="KW-0732">Signal</keyword>
<organism evidence="3 4">
    <name type="scientific">Acetobacter fabarum</name>
    <dbReference type="NCBI Taxonomy" id="483199"/>
    <lineage>
        <taxon>Bacteria</taxon>
        <taxon>Pseudomonadati</taxon>
        <taxon>Pseudomonadota</taxon>
        <taxon>Alphaproteobacteria</taxon>
        <taxon>Acetobacterales</taxon>
        <taxon>Acetobacteraceae</taxon>
        <taxon>Acetobacter</taxon>
    </lineage>
</organism>
<comment type="caution">
    <text evidence="3">The sequence shown here is derived from an EMBL/GenBank/DDBJ whole genome shotgun (WGS) entry which is preliminary data.</text>
</comment>
<evidence type="ECO:0000256" key="1">
    <source>
        <dbReference type="SAM" id="SignalP"/>
    </source>
</evidence>
<dbReference type="Proteomes" id="UP000216151">
    <property type="component" value="Unassembled WGS sequence"/>
</dbReference>
<reference evidence="3 4" key="1">
    <citation type="submission" date="2017-04" db="EMBL/GenBank/DDBJ databases">
        <title>Kefir bacterial isolates.</title>
        <authorList>
            <person name="Kim Y."/>
            <person name="Blasche S."/>
            <person name="Patil K.R."/>
        </authorList>
    </citation>
    <scope>NUCLEOTIDE SEQUENCE [LARGE SCALE GENOMIC DNA]</scope>
    <source>
        <strain evidence="3 4">KR</strain>
    </source>
</reference>
<dbReference type="OrthoDB" id="5295703at2"/>
<dbReference type="EMBL" id="NCXK01000076">
    <property type="protein sequence ID" value="PAK74815.1"/>
    <property type="molecule type" value="Genomic_DNA"/>
</dbReference>
<proteinExistence type="predicted"/>
<dbReference type="InterPro" id="IPR036366">
    <property type="entry name" value="PGBDSf"/>
</dbReference>
<dbReference type="Pfam" id="PF01471">
    <property type="entry name" value="PG_binding_1"/>
    <property type="match status" value="1"/>
</dbReference>
<keyword evidence="4" id="KW-1185">Reference proteome</keyword>
<sequence>MNPFLRLLACAATICIFNVDHAARAEVMSGLQISNPLAQRIIKRLSGKTQFGAWTVDVADSQKNYYAIAATMSLPDSDTNMRALLSVACIKKMPSVSLIFDGDRQQFSVPMPVLIVADNGAPQREMAMAMTGRDAVGLFEIRAFLTVQFIRNASELTVSLPQMGKIWHFSLSGLAETIIYMKSPCYFSAQKLISKSELTLLQIYLNLLGYNIPTDGEIGARMEEAILHLQKKYGLEETGQIDDPTYDLILRTTPH</sequence>
<name>A0A269XNJ6_9PROT</name>
<evidence type="ECO:0000259" key="2">
    <source>
        <dbReference type="Pfam" id="PF01471"/>
    </source>
</evidence>
<feature type="signal peptide" evidence="1">
    <location>
        <begin position="1"/>
        <end position="22"/>
    </location>
</feature>
<accession>A0A269XNJ6</accession>
<dbReference type="RefSeq" id="WP_095350622.1">
    <property type="nucleotide sequence ID" value="NZ_NCXK01000076.1"/>
</dbReference>
<dbReference type="Gene3D" id="1.10.101.10">
    <property type="entry name" value="PGBD-like superfamily/PGBD"/>
    <property type="match status" value="1"/>
</dbReference>
<evidence type="ECO:0000313" key="4">
    <source>
        <dbReference type="Proteomes" id="UP000216151"/>
    </source>
</evidence>
<feature type="domain" description="Peptidoglycan binding-like" evidence="2">
    <location>
        <begin position="196"/>
        <end position="247"/>
    </location>
</feature>
<evidence type="ECO:0000313" key="3">
    <source>
        <dbReference type="EMBL" id="PAK74815.1"/>
    </source>
</evidence>
<gene>
    <name evidence="3" type="ORF">B8X00_13970</name>
</gene>
<dbReference type="AlphaFoldDB" id="A0A269XNJ6"/>
<dbReference type="InterPro" id="IPR002477">
    <property type="entry name" value="Peptidoglycan-bd-like"/>
</dbReference>
<dbReference type="InterPro" id="IPR036365">
    <property type="entry name" value="PGBD-like_sf"/>
</dbReference>
<feature type="chain" id="PRO_5012831543" description="Peptidoglycan binding-like domain-containing protein" evidence="1">
    <location>
        <begin position="23"/>
        <end position="255"/>
    </location>
</feature>
<dbReference type="SUPFAM" id="SSF47090">
    <property type="entry name" value="PGBD-like"/>
    <property type="match status" value="1"/>
</dbReference>